<accession>A0A4C1YB31</accession>
<comment type="caution">
    <text evidence="1">The sequence shown here is derived from an EMBL/GenBank/DDBJ whole genome shotgun (WGS) entry which is preliminary data.</text>
</comment>
<evidence type="ECO:0000313" key="2">
    <source>
        <dbReference type="Proteomes" id="UP000299102"/>
    </source>
</evidence>
<evidence type="ECO:0000313" key="1">
    <source>
        <dbReference type="EMBL" id="GBP72240.1"/>
    </source>
</evidence>
<proteinExistence type="predicted"/>
<gene>
    <name evidence="1" type="ORF">EVAR_58006_1</name>
</gene>
<reference evidence="1 2" key="1">
    <citation type="journal article" date="2019" name="Commun. Biol.">
        <title>The bagworm genome reveals a unique fibroin gene that provides high tensile strength.</title>
        <authorList>
            <person name="Kono N."/>
            <person name="Nakamura H."/>
            <person name="Ohtoshi R."/>
            <person name="Tomita M."/>
            <person name="Numata K."/>
            <person name="Arakawa K."/>
        </authorList>
    </citation>
    <scope>NUCLEOTIDE SEQUENCE [LARGE SCALE GENOMIC DNA]</scope>
</reference>
<dbReference type="Proteomes" id="UP000299102">
    <property type="component" value="Unassembled WGS sequence"/>
</dbReference>
<organism evidence="1 2">
    <name type="scientific">Eumeta variegata</name>
    <name type="common">Bagworm moth</name>
    <name type="synonym">Eumeta japonica</name>
    <dbReference type="NCBI Taxonomy" id="151549"/>
    <lineage>
        <taxon>Eukaryota</taxon>
        <taxon>Metazoa</taxon>
        <taxon>Ecdysozoa</taxon>
        <taxon>Arthropoda</taxon>
        <taxon>Hexapoda</taxon>
        <taxon>Insecta</taxon>
        <taxon>Pterygota</taxon>
        <taxon>Neoptera</taxon>
        <taxon>Endopterygota</taxon>
        <taxon>Lepidoptera</taxon>
        <taxon>Glossata</taxon>
        <taxon>Ditrysia</taxon>
        <taxon>Tineoidea</taxon>
        <taxon>Psychidae</taxon>
        <taxon>Oiketicinae</taxon>
        <taxon>Eumeta</taxon>
    </lineage>
</organism>
<name>A0A4C1YB31_EUMVA</name>
<protein>
    <submittedName>
        <fullName evidence="1">Uncharacterized protein</fullName>
    </submittedName>
</protein>
<dbReference type="AlphaFoldDB" id="A0A4C1YB31"/>
<dbReference type="EMBL" id="BGZK01001138">
    <property type="protein sequence ID" value="GBP72240.1"/>
    <property type="molecule type" value="Genomic_DNA"/>
</dbReference>
<sequence>MSQRELFKFLPGYSKALHDRPLVYARPSGSRFAVADAVTMAFKAYHVCSRRNCSCLESTIVVGAEEESVSIPVTRARWRQLDHGGDVRGNTSKNVEMMAQPSKLVLGKTAGFVQKLNRILDDIADNEQWLHLDPIGREISR</sequence>
<keyword evidence="2" id="KW-1185">Reference proteome</keyword>